<dbReference type="PANTHER" id="PTHR23014">
    <property type="entry name" value="F-BOX A PROTEIN"/>
    <property type="match status" value="1"/>
</dbReference>
<organism evidence="2 3">
    <name type="scientific">Caenorhabditis briggsae</name>
    <dbReference type="NCBI Taxonomy" id="6238"/>
    <lineage>
        <taxon>Eukaryota</taxon>
        <taxon>Metazoa</taxon>
        <taxon>Ecdysozoa</taxon>
        <taxon>Nematoda</taxon>
        <taxon>Chromadorea</taxon>
        <taxon>Rhabditida</taxon>
        <taxon>Rhabditina</taxon>
        <taxon>Rhabditomorpha</taxon>
        <taxon>Rhabditoidea</taxon>
        <taxon>Rhabditidae</taxon>
        <taxon>Peloderinae</taxon>
        <taxon>Caenorhabditis</taxon>
    </lineage>
</organism>
<protein>
    <recommendedName>
        <fullName evidence="1">DUF38 domain-containing protein</fullName>
    </recommendedName>
</protein>
<dbReference type="AlphaFoldDB" id="A0AAE9F3P7"/>
<dbReference type="EMBL" id="CP092624">
    <property type="protein sequence ID" value="UMM37551.1"/>
    <property type="molecule type" value="Genomic_DNA"/>
</dbReference>
<evidence type="ECO:0000313" key="2">
    <source>
        <dbReference type="EMBL" id="UMM37551.1"/>
    </source>
</evidence>
<dbReference type="Proteomes" id="UP000829354">
    <property type="component" value="Chromosome V"/>
</dbReference>
<gene>
    <name evidence="2" type="ORF">L5515_009286</name>
</gene>
<dbReference type="InterPro" id="IPR002900">
    <property type="entry name" value="DUF38/FTH_CAE_spp"/>
</dbReference>
<evidence type="ECO:0000259" key="1">
    <source>
        <dbReference type="Pfam" id="PF01827"/>
    </source>
</evidence>
<feature type="domain" description="DUF38" evidence="1">
    <location>
        <begin position="119"/>
        <end position="257"/>
    </location>
</feature>
<keyword evidence="3" id="KW-1185">Reference proteome</keyword>
<name>A0AAE9F3P7_CAEBR</name>
<dbReference type="Pfam" id="PF01827">
    <property type="entry name" value="FTH"/>
    <property type="match status" value="1"/>
</dbReference>
<reference evidence="2 3" key="1">
    <citation type="submission" date="2022-04" db="EMBL/GenBank/DDBJ databases">
        <title>Chromosome-level reference genomes for two strains of Caenorhabditis briggsae: an improved platform for comparative genomics.</title>
        <authorList>
            <person name="Stevens L."/>
            <person name="Andersen E."/>
        </authorList>
    </citation>
    <scope>NUCLEOTIDE SEQUENCE [LARGE SCALE GENOMIC DNA]</scope>
    <source>
        <strain evidence="2">VX34</strain>
        <tissue evidence="2">Whole-organism</tissue>
    </source>
</reference>
<dbReference type="PANTHER" id="PTHR23014:SF1">
    <property type="entry name" value="DUF38 DOMAIN-CONTAINING PROTEIN-RELATED"/>
    <property type="match status" value="1"/>
</dbReference>
<proteinExistence type="predicted"/>
<accession>A0AAE9F3P7</accession>
<sequence>MFSVNVLCNQFNHAMDNFIETDRKLQGIVIEVDDSGVVLRQLFSDSKLSVLRFKKHPSGCIVKNEDEKRMVKGIDFISKAFQALNTILDSNESPISEFGFILEHNYFNRMVTYPVHNEAVKKLNEILRSKSGFLEVETFHMHSEILEHYLQILPFLHPMVLKKLSLVNIGEEEEKLEIREFKKLHQWQNLEEVEIVNWFLEANIRDFCHLNRGKFDIWTISADDMIFMRETFLQAPKEFIFNFQNFENQEQLLATFGPSLQFEASRYQWIFEVPNDKTQPGEVSIQELKSLKCWESVEEFYAENLVISGSVTDLGHFSKAVATVFQVTQDELFLMKEIFLITPEFQKFIVHYKHFVEEGISELRRDIHEVRKLLEIFGPPNVDGGRYGKKKCSDILQIIVIVWRSISPNNQSRSRSKCSNPYICCFVIQISYESVLKIGVNRRYFQV</sequence>
<evidence type="ECO:0000313" key="3">
    <source>
        <dbReference type="Proteomes" id="UP000829354"/>
    </source>
</evidence>